<dbReference type="Proteomes" id="UP001165289">
    <property type="component" value="Unassembled WGS sequence"/>
</dbReference>
<dbReference type="GO" id="GO:0035082">
    <property type="term" value="P:axoneme assembly"/>
    <property type="evidence" value="ECO:0007669"/>
    <property type="project" value="InterPro"/>
</dbReference>
<dbReference type="InterPro" id="IPR026507">
    <property type="entry name" value="PIRC1/2"/>
</dbReference>
<evidence type="ECO:0000256" key="6">
    <source>
        <dbReference type="SAM" id="MobiDB-lite"/>
    </source>
</evidence>
<evidence type="ECO:0000256" key="3">
    <source>
        <dbReference type="ARBA" id="ARBA00022490"/>
    </source>
</evidence>
<dbReference type="EMBL" id="JAKMXF010000341">
    <property type="protein sequence ID" value="KAI6647554.1"/>
    <property type="molecule type" value="Genomic_DNA"/>
</dbReference>
<dbReference type="PANTHER" id="PTHR20899">
    <property type="entry name" value="PIERCE HOMOLOG"/>
    <property type="match status" value="1"/>
</dbReference>
<evidence type="ECO:0000256" key="4">
    <source>
        <dbReference type="ARBA" id="ARBA00023212"/>
    </source>
</evidence>
<evidence type="ECO:0000313" key="7">
    <source>
        <dbReference type="EMBL" id="KAI6647554.1"/>
    </source>
</evidence>
<dbReference type="GO" id="GO:0005879">
    <property type="term" value="C:axonemal microtubule"/>
    <property type="evidence" value="ECO:0007669"/>
    <property type="project" value="InterPro"/>
</dbReference>
<evidence type="ECO:0000256" key="5">
    <source>
        <dbReference type="ARBA" id="ARBA00023273"/>
    </source>
</evidence>
<evidence type="ECO:0000256" key="2">
    <source>
        <dbReference type="ARBA" id="ARBA00004245"/>
    </source>
</evidence>
<dbReference type="AlphaFoldDB" id="A0AAV7JGI2"/>
<dbReference type="PANTHER" id="PTHR20899:SF4">
    <property type="entry name" value="PIERCER OF MICROTUBULE WALL 2 PROTEIN"/>
    <property type="match status" value="1"/>
</dbReference>
<comment type="caution">
    <text evidence="7">The sequence shown here is derived from an EMBL/GenBank/DDBJ whole genome shotgun (WGS) entry which is preliminary data.</text>
</comment>
<feature type="region of interest" description="Disordered" evidence="6">
    <location>
        <begin position="1"/>
        <end position="20"/>
    </location>
</feature>
<name>A0AAV7JGI2_9METZ</name>
<sequence length="112" mass="12204">MSDQECKEPEASVREGDLNPKCINSGNPVFTCSTAQTDSPAPSEVQVTLPTTSAKPNPFYQTTSTTYGLTQPNDEMLPLTYHGKSNKFSEHLMNAGMYRNNSLNTATDKSPV</sequence>
<evidence type="ECO:0000256" key="1">
    <source>
        <dbReference type="ARBA" id="ARBA00004138"/>
    </source>
</evidence>
<keyword evidence="8" id="KW-1185">Reference proteome</keyword>
<gene>
    <name evidence="7" type="ORF">LOD99_8731</name>
</gene>
<dbReference type="Pfam" id="PF14892">
    <property type="entry name" value="PIRC1_2"/>
    <property type="match status" value="1"/>
</dbReference>
<protein>
    <submittedName>
        <fullName evidence="7">Uncharacterized protein</fullName>
    </submittedName>
</protein>
<proteinExistence type="predicted"/>
<evidence type="ECO:0000313" key="8">
    <source>
        <dbReference type="Proteomes" id="UP001165289"/>
    </source>
</evidence>
<reference evidence="7 8" key="1">
    <citation type="journal article" date="2023" name="BMC Biol.">
        <title>The compact genome of the sponge Oopsacas minuta (Hexactinellida) is lacking key metazoan core genes.</title>
        <authorList>
            <person name="Santini S."/>
            <person name="Schenkelaars Q."/>
            <person name="Jourda C."/>
            <person name="Duchesne M."/>
            <person name="Belahbib H."/>
            <person name="Rocher C."/>
            <person name="Selva M."/>
            <person name="Riesgo A."/>
            <person name="Vervoort M."/>
            <person name="Leys S.P."/>
            <person name="Kodjabachian L."/>
            <person name="Le Bivic A."/>
            <person name="Borchiellini C."/>
            <person name="Claverie J.M."/>
            <person name="Renard E."/>
        </authorList>
    </citation>
    <scope>NUCLEOTIDE SEQUENCE [LARGE SCALE GENOMIC DNA]</scope>
    <source>
        <strain evidence="7">SPO-2</strain>
    </source>
</reference>
<keyword evidence="5" id="KW-0966">Cell projection</keyword>
<accession>A0AAV7JGI2</accession>
<keyword evidence="4" id="KW-0206">Cytoskeleton</keyword>
<keyword evidence="3" id="KW-0963">Cytoplasm</keyword>
<comment type="subcellular location">
    <subcellularLocation>
        <location evidence="1">Cell projection</location>
        <location evidence="1">Cilium</location>
    </subcellularLocation>
    <subcellularLocation>
        <location evidence="2">Cytoplasm</location>
        <location evidence="2">Cytoskeleton</location>
    </subcellularLocation>
</comment>
<organism evidence="7 8">
    <name type="scientific">Oopsacas minuta</name>
    <dbReference type="NCBI Taxonomy" id="111878"/>
    <lineage>
        <taxon>Eukaryota</taxon>
        <taxon>Metazoa</taxon>
        <taxon>Porifera</taxon>
        <taxon>Hexactinellida</taxon>
        <taxon>Hexasterophora</taxon>
        <taxon>Lyssacinosida</taxon>
        <taxon>Leucopsacidae</taxon>
        <taxon>Oopsacas</taxon>
    </lineage>
</organism>
<feature type="compositionally biased region" description="Basic and acidic residues" evidence="6">
    <location>
        <begin position="1"/>
        <end position="18"/>
    </location>
</feature>